<dbReference type="Gene3D" id="1.10.630.10">
    <property type="entry name" value="Cytochrome P450"/>
    <property type="match status" value="1"/>
</dbReference>
<evidence type="ECO:0000313" key="8">
    <source>
        <dbReference type="Proteomes" id="UP000823775"/>
    </source>
</evidence>
<proteinExistence type="inferred from homology"/>
<dbReference type="EMBL" id="JACEIK010155824">
    <property type="protein sequence ID" value="MCE5167555.1"/>
    <property type="molecule type" value="Genomic_DNA"/>
</dbReference>
<evidence type="ECO:0000256" key="3">
    <source>
        <dbReference type="ARBA" id="ARBA00022723"/>
    </source>
</evidence>
<organism evidence="7 8">
    <name type="scientific">Datura stramonium</name>
    <name type="common">Jimsonweed</name>
    <name type="synonym">Common thornapple</name>
    <dbReference type="NCBI Taxonomy" id="4076"/>
    <lineage>
        <taxon>Eukaryota</taxon>
        <taxon>Viridiplantae</taxon>
        <taxon>Streptophyta</taxon>
        <taxon>Embryophyta</taxon>
        <taxon>Tracheophyta</taxon>
        <taxon>Spermatophyta</taxon>
        <taxon>Magnoliopsida</taxon>
        <taxon>eudicotyledons</taxon>
        <taxon>Gunneridae</taxon>
        <taxon>Pentapetalae</taxon>
        <taxon>asterids</taxon>
        <taxon>lamiids</taxon>
        <taxon>Solanales</taxon>
        <taxon>Solanaceae</taxon>
        <taxon>Solanoideae</taxon>
        <taxon>Datureae</taxon>
        <taxon>Datura</taxon>
    </lineage>
</organism>
<name>A0ABS8Y7C3_DATST</name>
<dbReference type="SUPFAM" id="SSF48264">
    <property type="entry name" value="Cytochrome P450"/>
    <property type="match status" value="1"/>
</dbReference>
<evidence type="ECO:0000256" key="4">
    <source>
        <dbReference type="ARBA" id="ARBA00023002"/>
    </source>
</evidence>
<protein>
    <submittedName>
        <fullName evidence="7">Uncharacterized protein</fullName>
    </submittedName>
</protein>
<keyword evidence="8" id="KW-1185">Reference proteome</keyword>
<dbReference type="InterPro" id="IPR036396">
    <property type="entry name" value="Cyt_P450_sf"/>
</dbReference>
<evidence type="ECO:0000256" key="5">
    <source>
        <dbReference type="ARBA" id="ARBA00023004"/>
    </source>
</evidence>
<sequence length="107" mass="12005">DLLVKSSLDSVFQVAFGIELDSVCGSCEEGASRFIEALEDASEMSLLRYIDVFWKIKKALNIGSEAKLRKSLAIVDEYMYKLIRSKAEQLSQHPHSSVSELFSNQQS</sequence>
<gene>
    <name evidence="7" type="ORF">HAX54_010211</name>
</gene>
<evidence type="ECO:0000313" key="7">
    <source>
        <dbReference type="EMBL" id="MCE5167555.1"/>
    </source>
</evidence>
<dbReference type="PANTHER" id="PTHR24296">
    <property type="entry name" value="CYTOCHROME P450"/>
    <property type="match status" value="1"/>
</dbReference>
<keyword evidence="5" id="KW-0408">Iron</keyword>
<dbReference type="Proteomes" id="UP000823775">
    <property type="component" value="Unassembled WGS sequence"/>
</dbReference>
<feature type="non-terminal residue" evidence="7">
    <location>
        <position position="1"/>
    </location>
</feature>
<evidence type="ECO:0000256" key="1">
    <source>
        <dbReference type="ARBA" id="ARBA00001971"/>
    </source>
</evidence>
<evidence type="ECO:0000256" key="2">
    <source>
        <dbReference type="ARBA" id="ARBA00010617"/>
    </source>
</evidence>
<accession>A0ABS8Y7C3</accession>
<comment type="caution">
    <text evidence="7">The sequence shown here is derived from an EMBL/GenBank/DDBJ whole genome shotgun (WGS) entry which is preliminary data.</text>
</comment>
<keyword evidence="4" id="KW-0560">Oxidoreductase</keyword>
<reference evidence="7 8" key="1">
    <citation type="journal article" date="2021" name="BMC Genomics">
        <title>Datura genome reveals duplications of psychoactive alkaloid biosynthetic genes and high mutation rate following tissue culture.</title>
        <authorList>
            <person name="Rajewski A."/>
            <person name="Carter-House D."/>
            <person name="Stajich J."/>
            <person name="Litt A."/>
        </authorList>
    </citation>
    <scope>NUCLEOTIDE SEQUENCE [LARGE SCALE GENOMIC DNA]</scope>
    <source>
        <strain evidence="7">AR-01</strain>
    </source>
</reference>
<evidence type="ECO:0000256" key="6">
    <source>
        <dbReference type="SAM" id="MobiDB-lite"/>
    </source>
</evidence>
<comment type="cofactor">
    <cofactor evidence="1">
        <name>heme</name>
        <dbReference type="ChEBI" id="CHEBI:30413"/>
    </cofactor>
</comment>
<feature type="region of interest" description="Disordered" evidence="6">
    <location>
        <begin position="88"/>
        <end position="107"/>
    </location>
</feature>
<comment type="similarity">
    <text evidence="2">Belongs to the cytochrome P450 family.</text>
</comment>
<keyword evidence="3" id="KW-0479">Metal-binding</keyword>